<dbReference type="RefSeq" id="WP_252081672.1">
    <property type="nucleotide sequence ID" value="NZ_CP092418.1"/>
</dbReference>
<dbReference type="InterPro" id="IPR023393">
    <property type="entry name" value="START-like_dom_sf"/>
</dbReference>
<name>A0ABY4V5K1_9GAMM</name>
<dbReference type="CDD" id="cd07814">
    <property type="entry name" value="SRPBCC_CalC_Aha1-like"/>
    <property type="match status" value="1"/>
</dbReference>
<evidence type="ECO:0000313" key="4">
    <source>
        <dbReference type="Proteomes" id="UP001055658"/>
    </source>
</evidence>
<dbReference type="Proteomes" id="UP001055658">
    <property type="component" value="Chromosome"/>
</dbReference>
<sequence length="162" mass="17997">MIDFSYQADVQTKPISYTVRATPEEVFTAWVTPSMVEKWWGPDGFTTRVLNLTAEVGGSFAFEMTAPDGSSCVMSGVYRRVDRPKFLNFEVHKHCNLSLPHGTEPQKNSSLVEVVFRSSELGTVVSLTHTLLNPDYAELAAISWAQSLRCMEARFSGSANLI</sequence>
<accession>A0ABY4V5K1</accession>
<comment type="similarity">
    <text evidence="1">Belongs to the AHA1 family.</text>
</comment>
<gene>
    <name evidence="3" type="ORF">MJO52_10810</name>
</gene>
<protein>
    <submittedName>
        <fullName evidence="3">SRPBCC domain-containing protein</fullName>
    </submittedName>
</protein>
<dbReference type="Pfam" id="PF08327">
    <property type="entry name" value="AHSA1"/>
    <property type="match status" value="1"/>
</dbReference>
<reference evidence="3" key="1">
    <citation type="submission" date="2022-02" db="EMBL/GenBank/DDBJ databases">
        <title>Coral-associated bacteria.</title>
        <authorList>
            <person name="Tang K."/>
            <person name="Wang X."/>
        </authorList>
    </citation>
    <scope>NUCLEOTIDE SEQUENCE</scope>
    <source>
        <strain evidence="3">SCSIO 43006</strain>
    </source>
</reference>
<organism evidence="3 4">
    <name type="scientific">Microbulbifer variabilis</name>
    <dbReference type="NCBI Taxonomy" id="266805"/>
    <lineage>
        <taxon>Bacteria</taxon>
        <taxon>Pseudomonadati</taxon>
        <taxon>Pseudomonadota</taxon>
        <taxon>Gammaproteobacteria</taxon>
        <taxon>Cellvibrionales</taxon>
        <taxon>Microbulbiferaceae</taxon>
        <taxon>Microbulbifer</taxon>
    </lineage>
</organism>
<proteinExistence type="inferred from homology"/>
<dbReference type="InterPro" id="IPR013538">
    <property type="entry name" value="ASHA1/2-like_C"/>
</dbReference>
<evidence type="ECO:0000256" key="1">
    <source>
        <dbReference type="ARBA" id="ARBA00006817"/>
    </source>
</evidence>
<dbReference type="EMBL" id="CP092418">
    <property type="protein sequence ID" value="USD19573.1"/>
    <property type="molecule type" value="Genomic_DNA"/>
</dbReference>
<feature type="domain" description="Activator of Hsp90 ATPase homologue 1/2-like C-terminal" evidence="2">
    <location>
        <begin position="21"/>
        <end position="154"/>
    </location>
</feature>
<dbReference type="SUPFAM" id="SSF55961">
    <property type="entry name" value="Bet v1-like"/>
    <property type="match status" value="1"/>
</dbReference>
<evidence type="ECO:0000259" key="2">
    <source>
        <dbReference type="Pfam" id="PF08327"/>
    </source>
</evidence>
<keyword evidence="4" id="KW-1185">Reference proteome</keyword>
<evidence type="ECO:0000313" key="3">
    <source>
        <dbReference type="EMBL" id="USD19573.1"/>
    </source>
</evidence>
<dbReference type="Gene3D" id="3.30.530.20">
    <property type="match status" value="1"/>
</dbReference>